<evidence type="ECO:0000259" key="6">
    <source>
        <dbReference type="Pfam" id="PF00883"/>
    </source>
</evidence>
<keyword evidence="3" id="KW-0645">Protease</keyword>
<gene>
    <name evidence="7" type="ORF">NSMM_400088</name>
</gene>
<organism evidence="7 8">
    <name type="scientific">Nitrosomonas mobilis</name>
    <dbReference type="NCBI Taxonomy" id="51642"/>
    <lineage>
        <taxon>Bacteria</taxon>
        <taxon>Pseudomonadati</taxon>
        <taxon>Pseudomonadota</taxon>
        <taxon>Betaproteobacteria</taxon>
        <taxon>Nitrosomonadales</taxon>
        <taxon>Nitrosomonadaceae</taxon>
        <taxon>Nitrosomonas</taxon>
    </lineage>
</organism>
<evidence type="ECO:0000256" key="2">
    <source>
        <dbReference type="ARBA" id="ARBA00022438"/>
    </source>
</evidence>
<dbReference type="Pfam" id="PF00883">
    <property type="entry name" value="Peptidase_M17"/>
    <property type="match status" value="1"/>
</dbReference>
<dbReference type="RefSeq" id="WP_090286049.1">
    <property type="nucleotide sequence ID" value="NZ_FMWO01000048.1"/>
</dbReference>
<dbReference type="Proteomes" id="UP000198729">
    <property type="component" value="Unassembled WGS sequence"/>
</dbReference>
<dbReference type="InterPro" id="IPR011356">
    <property type="entry name" value="Leucine_aapep/pepB"/>
</dbReference>
<evidence type="ECO:0000313" key="8">
    <source>
        <dbReference type="Proteomes" id="UP000198729"/>
    </source>
</evidence>
<feature type="domain" description="Cytosol aminopeptidase" evidence="6">
    <location>
        <begin position="172"/>
        <end position="475"/>
    </location>
</feature>
<dbReference type="GO" id="GO:0006508">
    <property type="term" value="P:proteolysis"/>
    <property type="evidence" value="ECO:0007669"/>
    <property type="project" value="UniProtKB-KW"/>
</dbReference>
<dbReference type="PRINTS" id="PR00481">
    <property type="entry name" value="LAMNOPPTDASE"/>
</dbReference>
<keyword evidence="2 7" id="KW-0031">Aminopeptidase</keyword>
<dbReference type="Gene3D" id="3.40.630.10">
    <property type="entry name" value="Zn peptidases"/>
    <property type="match status" value="1"/>
</dbReference>
<evidence type="ECO:0000256" key="5">
    <source>
        <dbReference type="ARBA" id="ARBA00023211"/>
    </source>
</evidence>
<comment type="similarity">
    <text evidence="1">Belongs to the peptidase M17 family.</text>
</comment>
<name>A0A1G5SFI0_9PROT</name>
<dbReference type="CDD" id="cd00433">
    <property type="entry name" value="Peptidase_M17"/>
    <property type="match status" value="1"/>
</dbReference>
<evidence type="ECO:0000256" key="4">
    <source>
        <dbReference type="ARBA" id="ARBA00022801"/>
    </source>
</evidence>
<protein>
    <submittedName>
        <fullName evidence="7">Cytosol aminopeptidase</fullName>
        <ecNumber evidence="7">3.4.11.1</ecNumber>
    </submittedName>
</protein>
<dbReference type="AlphaFoldDB" id="A0A1G5SFI0"/>
<dbReference type="InterPro" id="IPR000819">
    <property type="entry name" value="Peptidase_M17_C"/>
</dbReference>
<evidence type="ECO:0000256" key="3">
    <source>
        <dbReference type="ARBA" id="ARBA00022670"/>
    </source>
</evidence>
<dbReference type="SUPFAM" id="SSF53187">
    <property type="entry name" value="Zn-dependent exopeptidases"/>
    <property type="match status" value="1"/>
</dbReference>
<dbReference type="GO" id="GO:0070006">
    <property type="term" value="F:metalloaminopeptidase activity"/>
    <property type="evidence" value="ECO:0007669"/>
    <property type="project" value="InterPro"/>
</dbReference>
<sequence length="497" mass="55052">MLATLIQHDETIDDTVKLTHLLVVLPKSDKIQKKYQLPGEPILHDLLARRHKPLSSISEKAVSANLTNGALCTWVMIDPNQSVFEQQTIMRHAWQLLLDENPSEIHIAVYGLASQKRQLAELAVSIGWINGADLPVRKRKPEKKPLEHMHLYGFADADAFFIQRAQAEGNFLARGLTVLPPNELTPGAYREQIKKLAASESWQYEEYTLDQLRQLGAGAFIAVAQGSHVQDAAIVHLRRRIDKERSEKTIALVGKGICFDTGGHNLKPAKYMYGMHEDMNGSAVALGVLLAATRSDLPINIDCWLAIAQNHISPQAFKQNDVITALNGTTIEIMHTDAEGRLILADTLALAAKEKPDLIIDYATLTGSLITALGSRYSGIFTNRDYLAQNAVIVGQASGERVCVFPIDKDYETDLESKIADIKQCMIEGDYDHILAACFLRHFVEDIPWIHLDLSACNHKDGLGAVSTDVTGFGVIWSLHFLREILSILDKQSGNTL</sequence>
<reference evidence="7 8" key="1">
    <citation type="submission" date="2016-10" db="EMBL/GenBank/DDBJ databases">
        <authorList>
            <person name="de Groot N.N."/>
        </authorList>
    </citation>
    <scope>NUCLEOTIDE SEQUENCE [LARGE SCALE GENOMIC DNA]</scope>
    <source>
        <strain evidence="7">1</strain>
    </source>
</reference>
<evidence type="ECO:0000313" key="7">
    <source>
        <dbReference type="EMBL" id="SCZ85610.1"/>
    </source>
</evidence>
<dbReference type="PANTHER" id="PTHR11963">
    <property type="entry name" value="LEUCINE AMINOPEPTIDASE-RELATED"/>
    <property type="match status" value="1"/>
</dbReference>
<dbReference type="EMBL" id="FMWO01000048">
    <property type="protein sequence ID" value="SCZ85610.1"/>
    <property type="molecule type" value="Genomic_DNA"/>
</dbReference>
<dbReference type="GO" id="GO:0030145">
    <property type="term" value="F:manganese ion binding"/>
    <property type="evidence" value="ECO:0007669"/>
    <property type="project" value="InterPro"/>
</dbReference>
<dbReference type="EC" id="3.4.11.1" evidence="7"/>
<evidence type="ECO:0000256" key="1">
    <source>
        <dbReference type="ARBA" id="ARBA00009528"/>
    </source>
</evidence>
<dbReference type="OrthoDB" id="9809354at2"/>
<proteinExistence type="inferred from homology"/>
<dbReference type="STRING" id="51642.NSMM_400088"/>
<keyword evidence="4 7" id="KW-0378">Hydrolase</keyword>
<accession>A0A1G5SFI0</accession>
<keyword evidence="5" id="KW-0464">Manganese</keyword>
<keyword evidence="8" id="KW-1185">Reference proteome</keyword>
<dbReference type="PANTHER" id="PTHR11963:SF23">
    <property type="entry name" value="CYTOSOL AMINOPEPTIDASE"/>
    <property type="match status" value="1"/>
</dbReference>
<dbReference type="GO" id="GO:0005737">
    <property type="term" value="C:cytoplasm"/>
    <property type="evidence" value="ECO:0007669"/>
    <property type="project" value="InterPro"/>
</dbReference>